<evidence type="ECO:0000313" key="1">
    <source>
        <dbReference type="EMBL" id="APH54242.1"/>
    </source>
</evidence>
<protein>
    <submittedName>
        <fullName evidence="1">Uncharacterized protein</fullName>
    </submittedName>
</protein>
<dbReference type="Proteomes" id="UP000182373">
    <property type="component" value="Chromosome"/>
</dbReference>
<gene>
    <name evidence="1" type="ORF">GbCGDNIH9_0949</name>
</gene>
<evidence type="ECO:0000313" key="2">
    <source>
        <dbReference type="Proteomes" id="UP000182373"/>
    </source>
</evidence>
<organism evidence="1 2">
    <name type="scientific">Granulibacter bethesdensis</name>
    <dbReference type="NCBI Taxonomy" id="364410"/>
    <lineage>
        <taxon>Bacteria</taxon>
        <taxon>Pseudomonadati</taxon>
        <taxon>Pseudomonadota</taxon>
        <taxon>Alphaproteobacteria</taxon>
        <taxon>Acetobacterales</taxon>
        <taxon>Acetobacteraceae</taxon>
        <taxon>Granulibacter</taxon>
    </lineage>
</organism>
<accession>A0AAC9P884</accession>
<name>A0AAC9P884_9PROT</name>
<dbReference type="AlphaFoldDB" id="A0AAC9P884"/>
<reference evidence="2" key="1">
    <citation type="submission" date="2016-11" db="EMBL/GenBank/DDBJ databases">
        <title>Comparative genomic and phenotypic analysis of Granulibacter bethesdensis clinical isolates from patients with chronic granulomatous disease.</title>
        <authorList>
            <person name="Zarember K.A."/>
            <person name="Porcella S.F."/>
            <person name="Chu J."/>
            <person name="Ding L."/>
            <person name="Dahlstrom E."/>
            <person name="Barbian K."/>
            <person name="Martens C."/>
            <person name="Sykora L."/>
            <person name="Kramer S."/>
            <person name="Pettinato A.M."/>
            <person name="Hong H."/>
            <person name="Wald G."/>
            <person name="Berg L.J."/>
            <person name="Rogge L.S."/>
            <person name="Greenberg D.E."/>
            <person name="Falcone E.L."/>
            <person name="Neves J.F."/>
            <person name="Simoes M.J."/>
            <person name="Casal M."/>
            <person name="Rodriguez-Lopez F.C."/>
            <person name="Zelazny A."/>
            <person name="Gallin J.I."/>
            <person name="Holland S.M."/>
        </authorList>
    </citation>
    <scope>NUCLEOTIDE SEQUENCE [LARGE SCALE GENOMIC DNA]</scope>
    <source>
        <strain evidence="2">NIH9.1</strain>
    </source>
</reference>
<proteinExistence type="predicted"/>
<sequence>MIRSGRRFWARMSMQHGKRHAVGRAMRVMGRRFCLPSRKQILLPPLPPCCGRAQSRRCERRAMRWPALRRCRCSARRPRFRHLRWTVFLWHGAACGWCGRWRHCTGCGLACLARWPYYGG</sequence>
<dbReference type="EMBL" id="CP018191">
    <property type="protein sequence ID" value="APH54242.1"/>
    <property type="molecule type" value="Genomic_DNA"/>
</dbReference>